<dbReference type="InterPro" id="IPR036179">
    <property type="entry name" value="Ig-like_dom_sf"/>
</dbReference>
<dbReference type="PROSITE" id="PS50835">
    <property type="entry name" value="IG_LIKE"/>
    <property type="match status" value="1"/>
</dbReference>
<protein>
    <submittedName>
        <fullName evidence="6">Uncharacterized protein LOC551098</fullName>
    </submittedName>
</protein>
<evidence type="ECO:0000313" key="4">
    <source>
        <dbReference type="EnsemblMetazoa" id="XP_623499"/>
    </source>
</evidence>
<accession>A0A7M7R916</accession>
<keyword evidence="1" id="KW-1015">Disulfide bond</keyword>
<gene>
    <name evidence="4" type="primary">551098</name>
    <name evidence="6" type="synonym">LOC551098</name>
</gene>
<feature type="domain" description="Ig-like" evidence="3">
    <location>
        <begin position="149"/>
        <end position="251"/>
    </location>
</feature>
<evidence type="ECO:0000256" key="1">
    <source>
        <dbReference type="ARBA" id="ARBA00023157"/>
    </source>
</evidence>
<keyword evidence="2" id="KW-0472">Membrane</keyword>
<dbReference type="RefSeq" id="XP_623499.1">
    <property type="nucleotide sequence ID" value="XM_623496.6"/>
</dbReference>
<evidence type="ECO:0000313" key="6">
    <source>
        <dbReference type="RefSeq" id="XP_623499.1"/>
    </source>
</evidence>
<evidence type="ECO:0000313" key="5">
    <source>
        <dbReference type="Proteomes" id="UP000005203"/>
    </source>
</evidence>
<feature type="transmembrane region" description="Helical" evidence="2">
    <location>
        <begin position="6"/>
        <end position="23"/>
    </location>
</feature>
<organism evidence="4">
    <name type="scientific">Apis mellifera</name>
    <name type="common">Honeybee</name>
    <dbReference type="NCBI Taxonomy" id="7460"/>
    <lineage>
        <taxon>Eukaryota</taxon>
        <taxon>Metazoa</taxon>
        <taxon>Ecdysozoa</taxon>
        <taxon>Arthropoda</taxon>
        <taxon>Hexapoda</taxon>
        <taxon>Insecta</taxon>
        <taxon>Pterygota</taxon>
        <taxon>Neoptera</taxon>
        <taxon>Endopterygota</taxon>
        <taxon>Hymenoptera</taxon>
        <taxon>Apocrita</taxon>
        <taxon>Aculeata</taxon>
        <taxon>Apoidea</taxon>
        <taxon>Anthophila</taxon>
        <taxon>Apidae</taxon>
        <taxon>Apis</taxon>
    </lineage>
</organism>
<dbReference type="Pfam" id="PF08205">
    <property type="entry name" value="C2-set_2"/>
    <property type="match status" value="1"/>
</dbReference>
<dbReference type="KEGG" id="ame:551098"/>
<dbReference type="EnsemblMetazoa" id="XM_623496">
    <property type="protein sequence ID" value="XP_623499"/>
    <property type="gene ID" value="LOC551098"/>
</dbReference>
<evidence type="ECO:0000259" key="3">
    <source>
        <dbReference type="PROSITE" id="PS50835"/>
    </source>
</evidence>
<dbReference type="InterPro" id="IPR007110">
    <property type="entry name" value="Ig-like_dom"/>
</dbReference>
<dbReference type="Proteomes" id="UP000005203">
    <property type="component" value="Linkage group LG6"/>
</dbReference>
<name>A0A7M7R916_APIME</name>
<sequence length="286" mass="32294">MPRQSTYWGKFVFVYILHLFSYATSSSSMQMQAPVQVRLIAPRFVTYNGTATMHCNHSVPDEFLHKVEFMKDDKRILQYIKDRKPPFHRGEVEGASMEHFENGTTIKLKNLRFEASGSYHCLVTMTTPIYTEHSESVPMKVIVPQTENPKITFKKNSYVVGESLEANCTSSAAHPVPHLTWYINGKEVDISLVNHYPHTHHKNQLMSATAKLVIEVSALHTGTNGNLEISCHSTIPDYAVQYADIKKESVTVKIMSMVESSAPNIAWGWPLATLLCILCAMHKIIP</sequence>
<dbReference type="PANTHER" id="PTHR21261:SF3">
    <property type="entry name" value="BEATEN PATH VII"/>
    <property type="match status" value="1"/>
</dbReference>
<accession>A0A8B9B3S5</accession>
<dbReference type="InterPro" id="IPR013783">
    <property type="entry name" value="Ig-like_fold"/>
</dbReference>
<evidence type="ECO:0000256" key="2">
    <source>
        <dbReference type="SAM" id="Phobius"/>
    </source>
</evidence>
<dbReference type="AlphaFoldDB" id="A0A7M7R916"/>
<dbReference type="OMA" id="YWGKFVF"/>
<reference evidence="4" key="1">
    <citation type="submission" date="2021-01" db="UniProtKB">
        <authorList>
            <consortium name="EnsemblMetazoa"/>
        </authorList>
    </citation>
    <scope>IDENTIFICATION</scope>
    <source>
        <strain evidence="4">DH4</strain>
    </source>
</reference>
<proteinExistence type="predicted"/>
<keyword evidence="2" id="KW-0812">Transmembrane</keyword>
<dbReference type="PANTHER" id="PTHR21261">
    <property type="entry name" value="BEAT PROTEIN"/>
    <property type="match status" value="1"/>
</dbReference>
<dbReference type="InterPro" id="IPR013162">
    <property type="entry name" value="CD80_C2-set"/>
</dbReference>
<keyword evidence="2" id="KW-1133">Transmembrane helix</keyword>
<dbReference type="OrthoDB" id="8915289at2759"/>
<dbReference type="Gene3D" id="2.60.40.10">
    <property type="entry name" value="Immunoglobulins"/>
    <property type="match status" value="2"/>
</dbReference>
<dbReference type="SUPFAM" id="SSF48726">
    <property type="entry name" value="Immunoglobulin"/>
    <property type="match status" value="2"/>
</dbReference>
<reference evidence="6" key="2">
    <citation type="submission" date="2025-04" db="UniProtKB">
        <authorList>
            <consortium name="RefSeq"/>
        </authorList>
    </citation>
    <scope>IDENTIFICATION</scope>
    <source>
        <strain evidence="6">DH4</strain>
        <tissue evidence="6">Whole body</tissue>
    </source>
</reference>
<keyword evidence="5" id="KW-1185">Reference proteome</keyword>
<dbReference type="GeneID" id="551098"/>